<feature type="domain" description="Bacterial repeat" evidence="2">
    <location>
        <begin position="42"/>
        <end position="109"/>
    </location>
</feature>
<protein>
    <recommendedName>
        <fullName evidence="2">Bacterial repeat domain-containing protein</fullName>
    </recommendedName>
</protein>
<gene>
    <name evidence="3" type="ORF">L6773_05380</name>
</gene>
<dbReference type="SUPFAM" id="SSF110296">
    <property type="entry name" value="Oligoxyloglucan reducing end-specific cellobiohydrolase"/>
    <property type="match status" value="2"/>
</dbReference>
<dbReference type="Gene3D" id="2.130.10.10">
    <property type="entry name" value="YVTN repeat-like/Quinoprotein amine dehydrogenase"/>
    <property type="match status" value="1"/>
</dbReference>
<feature type="domain" description="Bacterial repeat" evidence="2">
    <location>
        <begin position="204"/>
        <end position="256"/>
    </location>
</feature>
<reference evidence="3" key="1">
    <citation type="submission" date="2022-01" db="EMBL/GenBank/DDBJ databases">
        <authorList>
            <person name="Wang Y."/>
        </authorList>
    </citation>
    <scope>NUCLEOTIDE SEQUENCE</scope>
    <source>
        <strain evidence="3">WB101</strain>
    </source>
</reference>
<keyword evidence="4" id="KW-1185">Reference proteome</keyword>
<comment type="caution">
    <text evidence="3">The sequence shown here is derived from an EMBL/GenBank/DDBJ whole genome shotgun (WGS) entry which is preliminary data.</text>
</comment>
<dbReference type="PANTHER" id="PTHR47199">
    <property type="entry name" value="PHOTOSYSTEM II STABILITY/ASSEMBLY FACTOR HCF136, CHLOROPLASTIC"/>
    <property type="match status" value="1"/>
</dbReference>
<evidence type="ECO:0000256" key="1">
    <source>
        <dbReference type="SAM" id="SignalP"/>
    </source>
</evidence>
<evidence type="ECO:0000259" key="2">
    <source>
        <dbReference type="Pfam" id="PF18998"/>
    </source>
</evidence>
<dbReference type="Proteomes" id="UP001165366">
    <property type="component" value="Unassembled WGS sequence"/>
</dbReference>
<sequence length="581" mass="63881">MKRRKNRISTVIKLPAWLFILGASLIAVSSCSTENTPVYTLTTNVSPAEAGSVSPDQGEYDKGTEVQVSASANEHWVFTGWGGDYSGSTNPATIMMDDDKSLSALFEKKEYALTVNIEGEGTVEERLVNAKSTDYPAESVVELTAVPAGGWEFTGWDESLSGQENPETVTINSPVSVTAMFEKVVNVIVEGEGDVQVEYIDEETGKRKSASRRVRLTATPQEGWKFVSWEGDLTGSENPIETTFDEEMTVDAVFVSDEGRWILQGRVTNRPISSVHFTNQNTGWLSTSDIPFEESGSIFHTNDGGQTWSEQYKAGNVREFFYDLEFADENNGWALIGAYPFGEEVNWYGKILHTSNGGQSWSEQYYFEDAIAYSLELVNSNTIIVVGEVDINKPELGEHGVIISSNNGGSSWTQQSVSDDPEMHLDVDFSGDDNGWMTGMNGLYKTGNGGNSWSIVSDHSFSRINFVNGSIGWGVKFDFSNHPDVRSQIFKTTNGGQSWSEQRSISGFAYIYFVNSELGWMGTDNGTIQQTTDGGETWNEQQVYDNGNPVSVSDGVGSFNFVDSQTGWVSVGGSILRYSQE</sequence>
<name>A0ABS9KAY0_9BACT</name>
<reference evidence="3" key="2">
    <citation type="submission" date="2024-05" db="EMBL/GenBank/DDBJ databases">
        <title>Rhodohalobacter halophilus gen. nov., sp. nov., a moderately halophilic member of the family Balneolaceae.</title>
        <authorList>
            <person name="Xia J."/>
        </authorList>
    </citation>
    <scope>NUCLEOTIDE SEQUENCE</scope>
    <source>
        <strain evidence="3">WB101</strain>
    </source>
</reference>
<dbReference type="PANTHER" id="PTHR47199:SF2">
    <property type="entry name" value="PHOTOSYSTEM II STABILITY_ASSEMBLY FACTOR HCF136, CHLOROPLASTIC"/>
    <property type="match status" value="1"/>
</dbReference>
<feature type="domain" description="Bacterial repeat" evidence="2">
    <location>
        <begin position="111"/>
        <end position="184"/>
    </location>
</feature>
<dbReference type="Pfam" id="PF18998">
    <property type="entry name" value="Flg_new_2"/>
    <property type="match status" value="3"/>
</dbReference>
<dbReference type="InterPro" id="IPR015943">
    <property type="entry name" value="WD40/YVTN_repeat-like_dom_sf"/>
</dbReference>
<keyword evidence="1" id="KW-0732">Signal</keyword>
<feature type="signal peptide" evidence="1">
    <location>
        <begin position="1"/>
        <end position="29"/>
    </location>
</feature>
<dbReference type="CDD" id="cd15482">
    <property type="entry name" value="Sialidase_non-viral"/>
    <property type="match status" value="1"/>
</dbReference>
<accession>A0ABS9KAY0</accession>
<dbReference type="RefSeq" id="WP_237852829.1">
    <property type="nucleotide sequence ID" value="NZ_JAKLWS010000004.1"/>
</dbReference>
<dbReference type="InterPro" id="IPR044060">
    <property type="entry name" value="Bacterial_rp_domain"/>
</dbReference>
<evidence type="ECO:0000313" key="3">
    <source>
        <dbReference type="EMBL" id="MCG2587985.1"/>
    </source>
</evidence>
<dbReference type="EMBL" id="JAKLWS010000004">
    <property type="protein sequence ID" value="MCG2587985.1"/>
    <property type="molecule type" value="Genomic_DNA"/>
</dbReference>
<feature type="chain" id="PRO_5045601564" description="Bacterial repeat domain-containing protein" evidence="1">
    <location>
        <begin position="30"/>
        <end position="581"/>
    </location>
</feature>
<organism evidence="3 4">
    <name type="scientific">Rhodohalobacter sulfatireducens</name>
    <dbReference type="NCBI Taxonomy" id="2911366"/>
    <lineage>
        <taxon>Bacteria</taxon>
        <taxon>Pseudomonadati</taxon>
        <taxon>Balneolota</taxon>
        <taxon>Balneolia</taxon>
        <taxon>Balneolales</taxon>
        <taxon>Balneolaceae</taxon>
        <taxon>Rhodohalobacter</taxon>
    </lineage>
</organism>
<evidence type="ECO:0000313" key="4">
    <source>
        <dbReference type="Proteomes" id="UP001165366"/>
    </source>
</evidence>
<proteinExistence type="predicted"/>
<dbReference type="PROSITE" id="PS51257">
    <property type="entry name" value="PROKAR_LIPOPROTEIN"/>
    <property type="match status" value="1"/>
</dbReference>